<dbReference type="GO" id="GO:0005737">
    <property type="term" value="C:cytoplasm"/>
    <property type="evidence" value="ECO:0007669"/>
    <property type="project" value="TreeGrafter"/>
</dbReference>
<dbReference type="GO" id="GO:0009228">
    <property type="term" value="P:thiamine biosynthetic process"/>
    <property type="evidence" value="ECO:0007669"/>
    <property type="project" value="UniProtKB-KW"/>
</dbReference>
<keyword evidence="8" id="KW-1185">Reference proteome</keyword>
<dbReference type="GO" id="GO:0043799">
    <property type="term" value="F:glycine oxidase activity"/>
    <property type="evidence" value="ECO:0007669"/>
    <property type="project" value="UniProtKB-EC"/>
</dbReference>
<dbReference type="AlphaFoldDB" id="A0A553ZZ27"/>
<sequence>MAERIIILGGGVIGLSTAFELRRRGFEVAILEIHSFGGQASGAAAGMLAPYSEIGEDPDDFFRLCLKSLRSFKKWQQDIKEVSQLPFEYTESGSLHCIYHEADLLSMETRQSWQKEFGVEARILEQSALKQLEPELSNEIIGAIHYPEESHVYAPDYVKSLEVACEKSGVELYDHLQEIKLHEWENSIRLTSKDGRVFEGDQLVISSGAWAKEYEDVFSLQFPIYPIRGQICAYQLEPARINHILYSSQGYLVAKENGTLVNGASEDIAGFETSVTEKGIRRLTNWNYHILPFLKQLRPFHQWAGLRPATQDGYPLIGRLQQANRVIFSAGHYRNGILLSPVTAEVVADMVSKQSTSIQMERFAPERFS</sequence>
<gene>
    <name evidence="7" type="primary">thiO</name>
    <name evidence="7" type="ORF">FN960_10120</name>
</gene>
<dbReference type="OrthoDB" id="9794226at2"/>
<evidence type="ECO:0000313" key="8">
    <source>
        <dbReference type="Proteomes" id="UP000318521"/>
    </source>
</evidence>
<evidence type="ECO:0000313" key="7">
    <source>
        <dbReference type="EMBL" id="TSB46701.1"/>
    </source>
</evidence>
<dbReference type="UniPathway" id="UPA00060"/>
<dbReference type="Proteomes" id="UP000318521">
    <property type="component" value="Unassembled WGS sequence"/>
</dbReference>
<evidence type="ECO:0000259" key="6">
    <source>
        <dbReference type="Pfam" id="PF01266"/>
    </source>
</evidence>
<dbReference type="InterPro" id="IPR012727">
    <property type="entry name" value="Gly_oxidase_ThiO"/>
</dbReference>
<name>A0A553ZZ27_9BACI</name>
<dbReference type="InterPro" id="IPR006076">
    <property type="entry name" value="FAD-dep_OxRdtase"/>
</dbReference>
<comment type="catalytic activity">
    <reaction evidence="4">
        <text>glycine + O2 + H2O = glyoxylate + H2O2 + NH4(+)</text>
        <dbReference type="Rhea" id="RHEA:11532"/>
        <dbReference type="ChEBI" id="CHEBI:15377"/>
        <dbReference type="ChEBI" id="CHEBI:15379"/>
        <dbReference type="ChEBI" id="CHEBI:16240"/>
        <dbReference type="ChEBI" id="CHEBI:28938"/>
        <dbReference type="ChEBI" id="CHEBI:36655"/>
        <dbReference type="ChEBI" id="CHEBI:57305"/>
        <dbReference type="EC" id="1.4.3.19"/>
    </reaction>
</comment>
<evidence type="ECO:0000256" key="5">
    <source>
        <dbReference type="ARBA" id="ARBA00050018"/>
    </source>
</evidence>
<dbReference type="EMBL" id="VLXZ01000005">
    <property type="protein sequence ID" value="TSB46701.1"/>
    <property type="molecule type" value="Genomic_DNA"/>
</dbReference>
<evidence type="ECO:0000256" key="3">
    <source>
        <dbReference type="ARBA" id="ARBA00023002"/>
    </source>
</evidence>
<dbReference type="PANTHER" id="PTHR13847">
    <property type="entry name" value="SARCOSINE DEHYDROGENASE-RELATED"/>
    <property type="match status" value="1"/>
</dbReference>
<dbReference type="GO" id="GO:0009229">
    <property type="term" value="P:thiamine diphosphate biosynthetic process"/>
    <property type="evidence" value="ECO:0007669"/>
    <property type="project" value="UniProtKB-UniPathway"/>
</dbReference>
<keyword evidence="3 7" id="KW-0560">Oxidoreductase</keyword>
<reference evidence="7 8" key="1">
    <citation type="submission" date="2019-07" db="EMBL/GenBank/DDBJ databases">
        <authorList>
            <person name="Park Y.J."/>
            <person name="Jeong S.E."/>
            <person name="Jung H.S."/>
        </authorList>
    </citation>
    <scope>NUCLEOTIDE SEQUENCE [LARGE SCALE GENOMIC DNA]</scope>
    <source>
        <strain evidence="8">P16(2019)</strain>
    </source>
</reference>
<evidence type="ECO:0000256" key="2">
    <source>
        <dbReference type="ARBA" id="ARBA00022977"/>
    </source>
</evidence>
<dbReference type="Gene3D" id="3.30.9.10">
    <property type="entry name" value="D-Amino Acid Oxidase, subunit A, domain 2"/>
    <property type="match status" value="1"/>
</dbReference>
<dbReference type="Pfam" id="PF01266">
    <property type="entry name" value="DAO"/>
    <property type="match status" value="1"/>
</dbReference>
<organism evidence="7 8">
    <name type="scientific">Alkalicoccobacillus porphyridii</name>
    <dbReference type="NCBI Taxonomy" id="2597270"/>
    <lineage>
        <taxon>Bacteria</taxon>
        <taxon>Bacillati</taxon>
        <taxon>Bacillota</taxon>
        <taxon>Bacilli</taxon>
        <taxon>Bacillales</taxon>
        <taxon>Bacillaceae</taxon>
        <taxon>Alkalicoccobacillus</taxon>
    </lineage>
</organism>
<dbReference type="GO" id="GO:0050660">
    <property type="term" value="F:flavin adenine dinucleotide binding"/>
    <property type="evidence" value="ECO:0007669"/>
    <property type="project" value="InterPro"/>
</dbReference>
<keyword evidence="2" id="KW-0784">Thiamine biosynthesis</keyword>
<dbReference type="SUPFAM" id="SSF54373">
    <property type="entry name" value="FAD-linked reductases, C-terminal domain"/>
    <property type="match status" value="1"/>
</dbReference>
<dbReference type="InterPro" id="IPR036188">
    <property type="entry name" value="FAD/NAD-bd_sf"/>
</dbReference>
<feature type="domain" description="FAD dependent oxidoreductase" evidence="6">
    <location>
        <begin position="4"/>
        <end position="350"/>
    </location>
</feature>
<proteinExistence type="predicted"/>
<dbReference type="EC" id="1.4.3.19" evidence="5"/>
<evidence type="ECO:0000256" key="4">
    <source>
        <dbReference type="ARBA" id="ARBA00049872"/>
    </source>
</evidence>
<comment type="pathway">
    <text evidence="1">Cofactor biosynthesis; thiamine diphosphate biosynthesis.</text>
</comment>
<accession>A0A553ZZ27</accession>
<protein>
    <recommendedName>
        <fullName evidence="5">glycine oxidase</fullName>
        <ecNumber evidence="5">1.4.3.19</ecNumber>
    </recommendedName>
</protein>
<dbReference type="Gene3D" id="3.50.50.60">
    <property type="entry name" value="FAD/NAD(P)-binding domain"/>
    <property type="match status" value="1"/>
</dbReference>
<evidence type="ECO:0000256" key="1">
    <source>
        <dbReference type="ARBA" id="ARBA00004948"/>
    </source>
</evidence>
<dbReference type="NCBIfam" id="TIGR02352">
    <property type="entry name" value="thiamin_ThiO"/>
    <property type="match status" value="1"/>
</dbReference>
<dbReference type="RefSeq" id="WP_143848596.1">
    <property type="nucleotide sequence ID" value="NZ_VLXZ01000005.1"/>
</dbReference>
<dbReference type="PANTHER" id="PTHR13847:SF289">
    <property type="entry name" value="GLYCINE OXIDASE"/>
    <property type="match status" value="1"/>
</dbReference>
<comment type="caution">
    <text evidence="7">The sequence shown here is derived from an EMBL/GenBank/DDBJ whole genome shotgun (WGS) entry which is preliminary data.</text>
</comment>
<dbReference type="SUPFAM" id="SSF51905">
    <property type="entry name" value="FAD/NAD(P)-binding domain"/>
    <property type="match status" value="1"/>
</dbReference>